<dbReference type="PANTHER" id="PTHR43876">
    <property type="entry name" value="UBIQUINONE BIOSYNTHESIS MONOOXYGENASE COQ6, MITOCHONDRIAL"/>
    <property type="match status" value="1"/>
</dbReference>
<keyword evidence="5" id="KW-0274">FAD</keyword>
<sequence length="417" mass="44519">MGKKAAEFPLAQPQLLAAAAMHAYVRRNVQRCTMSTKTQIAVIGGGLTGKAAAVASARAGFETLHIAPAAPPDRRTSALMGPSVEYLMRTRLVVDPATIGVPLKRIRIIDATGRLLRAPETVFLSGEMGLESFGWNLPNIALNEAFAAAGQTEANLATREASLARAHREDHRWSLTLDDGSEVTADLLIGADGKGSRVRQWAGITVRERKYQQAALVCDLELQRPLDGESVEFHYPNGPFTLVPAGGLRANLVWIDKPEALEAARQSPDTLARLLAEKSQNLFGQPRPMTPTFIFPLSSLSVDMAGKSAAILVGEAAHAFPPIGAQGLNLGLRDVEDLDACLAAANPGAYGWADAVARAYATMRAADLGRTGAFVDGLFTSLLSPHLPAQMLRSVGLWGLKTFPPMRKRAMAFGLGK</sequence>
<dbReference type="Gene3D" id="3.50.50.60">
    <property type="entry name" value="FAD/NAD(P)-binding domain"/>
    <property type="match status" value="2"/>
</dbReference>
<dbReference type="PRINTS" id="PR00420">
    <property type="entry name" value="RNGMNOXGNASE"/>
</dbReference>
<evidence type="ECO:0000256" key="4">
    <source>
        <dbReference type="ARBA" id="ARBA00022630"/>
    </source>
</evidence>
<dbReference type="PANTHER" id="PTHR43876:SF7">
    <property type="entry name" value="UBIQUINONE BIOSYNTHESIS MONOOXYGENASE COQ6, MITOCHONDRIAL"/>
    <property type="match status" value="1"/>
</dbReference>
<keyword evidence="4" id="KW-0285">Flavoprotein</keyword>
<comment type="similarity">
    <text evidence="3">Belongs to the UbiH/COQ6 family.</text>
</comment>
<organism evidence="9 10">
    <name type="scientific">Pelagibacterium lacus</name>
    <dbReference type="NCBI Taxonomy" id="2282655"/>
    <lineage>
        <taxon>Bacteria</taxon>
        <taxon>Pseudomonadati</taxon>
        <taxon>Pseudomonadota</taxon>
        <taxon>Alphaproteobacteria</taxon>
        <taxon>Hyphomicrobiales</taxon>
        <taxon>Devosiaceae</taxon>
        <taxon>Pelagibacterium</taxon>
    </lineage>
</organism>
<dbReference type="InterPro" id="IPR002938">
    <property type="entry name" value="FAD-bd"/>
</dbReference>
<protein>
    <submittedName>
        <fullName evidence="9">UbiH/UbiF family hydroxylase</fullName>
    </submittedName>
</protein>
<evidence type="ECO:0000256" key="3">
    <source>
        <dbReference type="ARBA" id="ARBA00005349"/>
    </source>
</evidence>
<evidence type="ECO:0000256" key="1">
    <source>
        <dbReference type="ARBA" id="ARBA00001974"/>
    </source>
</evidence>
<keyword evidence="10" id="KW-1185">Reference proteome</keyword>
<dbReference type="Proteomes" id="UP000253759">
    <property type="component" value="Unassembled WGS sequence"/>
</dbReference>
<comment type="caution">
    <text evidence="9">The sequence shown here is derived from an EMBL/GenBank/DDBJ whole genome shotgun (WGS) entry which is preliminary data.</text>
</comment>
<accession>A0A369W5K0</accession>
<gene>
    <name evidence="9" type="ORF">DVH29_04700</name>
</gene>
<evidence type="ECO:0000256" key="2">
    <source>
        <dbReference type="ARBA" id="ARBA00004749"/>
    </source>
</evidence>
<evidence type="ECO:0000313" key="9">
    <source>
        <dbReference type="EMBL" id="RDE09838.1"/>
    </source>
</evidence>
<evidence type="ECO:0000256" key="7">
    <source>
        <dbReference type="ARBA" id="ARBA00023033"/>
    </source>
</evidence>
<keyword evidence="6" id="KW-0560">Oxidoreductase</keyword>
<evidence type="ECO:0000259" key="8">
    <source>
        <dbReference type="Pfam" id="PF01494"/>
    </source>
</evidence>
<comment type="cofactor">
    <cofactor evidence="1">
        <name>FAD</name>
        <dbReference type="ChEBI" id="CHEBI:57692"/>
    </cofactor>
</comment>
<dbReference type="GO" id="GO:0016705">
    <property type="term" value="F:oxidoreductase activity, acting on paired donors, with incorporation or reduction of molecular oxygen"/>
    <property type="evidence" value="ECO:0007669"/>
    <property type="project" value="InterPro"/>
</dbReference>
<dbReference type="GO" id="GO:0004497">
    <property type="term" value="F:monooxygenase activity"/>
    <property type="evidence" value="ECO:0007669"/>
    <property type="project" value="UniProtKB-KW"/>
</dbReference>
<comment type="pathway">
    <text evidence="2">Cofactor biosynthesis; ubiquinone biosynthesis.</text>
</comment>
<dbReference type="AlphaFoldDB" id="A0A369W5K0"/>
<dbReference type="SUPFAM" id="SSF51905">
    <property type="entry name" value="FAD/NAD(P)-binding domain"/>
    <property type="match status" value="1"/>
</dbReference>
<proteinExistence type="inferred from homology"/>
<evidence type="ECO:0000256" key="5">
    <source>
        <dbReference type="ARBA" id="ARBA00022827"/>
    </source>
</evidence>
<dbReference type="UniPathway" id="UPA00232"/>
<dbReference type="InterPro" id="IPR036188">
    <property type="entry name" value="FAD/NAD-bd_sf"/>
</dbReference>
<evidence type="ECO:0000256" key="6">
    <source>
        <dbReference type="ARBA" id="ARBA00023002"/>
    </source>
</evidence>
<dbReference type="Pfam" id="PF01494">
    <property type="entry name" value="FAD_binding_3"/>
    <property type="match status" value="1"/>
</dbReference>
<dbReference type="EMBL" id="QQNH01000004">
    <property type="protein sequence ID" value="RDE09838.1"/>
    <property type="molecule type" value="Genomic_DNA"/>
</dbReference>
<name>A0A369W5K0_9HYPH</name>
<reference evidence="10" key="1">
    <citation type="submission" date="2018-07" db="EMBL/GenBank/DDBJ databases">
        <authorList>
            <person name="Liu B.-T."/>
            <person name="Du Z."/>
        </authorList>
    </citation>
    <scope>NUCLEOTIDE SEQUENCE [LARGE SCALE GENOMIC DNA]</scope>
    <source>
        <strain evidence="10">XYN52</strain>
    </source>
</reference>
<dbReference type="GO" id="GO:0006744">
    <property type="term" value="P:ubiquinone biosynthetic process"/>
    <property type="evidence" value="ECO:0007669"/>
    <property type="project" value="UniProtKB-UniPathway"/>
</dbReference>
<dbReference type="NCBIfam" id="TIGR01988">
    <property type="entry name" value="Ubi-OHases"/>
    <property type="match status" value="1"/>
</dbReference>
<dbReference type="InterPro" id="IPR010971">
    <property type="entry name" value="UbiH/COQ6"/>
</dbReference>
<dbReference type="GO" id="GO:0071949">
    <property type="term" value="F:FAD binding"/>
    <property type="evidence" value="ECO:0007669"/>
    <property type="project" value="InterPro"/>
</dbReference>
<dbReference type="InterPro" id="IPR051205">
    <property type="entry name" value="UbiH/COQ6_monooxygenase"/>
</dbReference>
<keyword evidence="7" id="KW-0503">Monooxygenase</keyword>
<feature type="domain" description="FAD-binding" evidence="8">
    <location>
        <begin position="37"/>
        <end position="347"/>
    </location>
</feature>
<evidence type="ECO:0000313" key="10">
    <source>
        <dbReference type="Proteomes" id="UP000253759"/>
    </source>
</evidence>